<accession>A0ABT1WE96</accession>
<feature type="signal peptide" evidence="15">
    <location>
        <begin position="1"/>
        <end position="27"/>
    </location>
</feature>
<dbReference type="EMBL" id="JAMSKV010000023">
    <property type="protein sequence ID" value="MCQ8280113.1"/>
    <property type="molecule type" value="Genomic_DNA"/>
</dbReference>
<evidence type="ECO:0000313" key="19">
    <source>
        <dbReference type="Proteomes" id="UP001524587"/>
    </source>
</evidence>
<evidence type="ECO:0000256" key="8">
    <source>
        <dbReference type="ARBA" id="ARBA00023065"/>
    </source>
</evidence>
<keyword evidence="8" id="KW-0406">Ion transport</keyword>
<keyword evidence="3 12" id="KW-1134">Transmembrane beta strand</keyword>
<keyword evidence="5 12" id="KW-0812">Transmembrane</keyword>
<evidence type="ECO:0000256" key="15">
    <source>
        <dbReference type="SAM" id="SignalP"/>
    </source>
</evidence>
<name>A0ABT1WE96_9PROT</name>
<evidence type="ECO:0000256" key="12">
    <source>
        <dbReference type="PROSITE-ProRule" id="PRU01360"/>
    </source>
</evidence>
<dbReference type="SUPFAM" id="SSF56935">
    <property type="entry name" value="Porins"/>
    <property type="match status" value="1"/>
</dbReference>
<comment type="similarity">
    <text evidence="12 13">Belongs to the TonB-dependent receptor family.</text>
</comment>
<dbReference type="Pfam" id="PF07715">
    <property type="entry name" value="Plug"/>
    <property type="match status" value="1"/>
</dbReference>
<keyword evidence="4" id="KW-0410">Iron transport</keyword>
<dbReference type="PANTHER" id="PTHR32552">
    <property type="entry name" value="FERRICHROME IRON RECEPTOR-RELATED"/>
    <property type="match status" value="1"/>
</dbReference>
<evidence type="ECO:0000256" key="11">
    <source>
        <dbReference type="ARBA" id="ARBA00023237"/>
    </source>
</evidence>
<dbReference type="Pfam" id="PF00593">
    <property type="entry name" value="TonB_dep_Rec_b-barrel"/>
    <property type="match status" value="1"/>
</dbReference>
<evidence type="ECO:0000256" key="5">
    <source>
        <dbReference type="ARBA" id="ARBA00022692"/>
    </source>
</evidence>
<keyword evidence="11 12" id="KW-0998">Cell outer membrane</keyword>
<dbReference type="InterPro" id="IPR039426">
    <property type="entry name" value="TonB-dep_rcpt-like"/>
</dbReference>
<keyword evidence="9 13" id="KW-0798">TonB box</keyword>
<evidence type="ECO:0000256" key="13">
    <source>
        <dbReference type="RuleBase" id="RU003357"/>
    </source>
</evidence>
<dbReference type="Gene3D" id="2.40.170.20">
    <property type="entry name" value="TonB-dependent receptor, beta-barrel domain"/>
    <property type="match status" value="1"/>
</dbReference>
<evidence type="ECO:0000259" key="16">
    <source>
        <dbReference type="Pfam" id="PF00593"/>
    </source>
</evidence>
<organism evidence="18 19">
    <name type="scientific">Endosaccharibacter trunci</name>
    <dbReference type="NCBI Taxonomy" id="2812733"/>
    <lineage>
        <taxon>Bacteria</taxon>
        <taxon>Pseudomonadati</taxon>
        <taxon>Pseudomonadota</taxon>
        <taxon>Alphaproteobacteria</taxon>
        <taxon>Acetobacterales</taxon>
        <taxon>Acetobacteraceae</taxon>
        <taxon>Endosaccharibacter</taxon>
    </lineage>
</organism>
<reference evidence="18 19" key="1">
    <citation type="submission" date="2022-06" db="EMBL/GenBank/DDBJ databases">
        <title>Endosaccharibacter gen. nov., sp. nov., endophytic bacteria isolated from sugarcane.</title>
        <authorList>
            <person name="Pitiwittayakul N."/>
            <person name="Yukphan P."/>
            <person name="Charoenyingcharoen P."/>
            <person name="Tanasupawat S."/>
        </authorList>
    </citation>
    <scope>NUCLEOTIDE SEQUENCE [LARGE SCALE GENOMIC DNA]</scope>
    <source>
        <strain evidence="18 19">KSS8</strain>
    </source>
</reference>
<evidence type="ECO:0000256" key="2">
    <source>
        <dbReference type="ARBA" id="ARBA00022448"/>
    </source>
</evidence>
<evidence type="ECO:0000256" key="7">
    <source>
        <dbReference type="ARBA" id="ARBA00023004"/>
    </source>
</evidence>
<evidence type="ECO:0000256" key="1">
    <source>
        <dbReference type="ARBA" id="ARBA00004571"/>
    </source>
</evidence>
<dbReference type="PROSITE" id="PS52016">
    <property type="entry name" value="TONB_DEPENDENT_REC_3"/>
    <property type="match status" value="1"/>
</dbReference>
<dbReference type="PANTHER" id="PTHR32552:SF89">
    <property type="entry name" value="CATECHOLATE SIDEROPHORE RECEPTOR FIU"/>
    <property type="match status" value="1"/>
</dbReference>
<evidence type="ECO:0000313" key="18">
    <source>
        <dbReference type="EMBL" id="MCQ8280113.1"/>
    </source>
</evidence>
<feature type="chain" id="PRO_5047097025" evidence="15">
    <location>
        <begin position="28"/>
        <end position="788"/>
    </location>
</feature>
<gene>
    <name evidence="18" type="ORF">NFI95_16850</name>
</gene>
<dbReference type="InterPro" id="IPR036942">
    <property type="entry name" value="Beta-barrel_TonB_sf"/>
</dbReference>
<comment type="caution">
    <text evidence="18">The sequence shown here is derived from an EMBL/GenBank/DDBJ whole genome shotgun (WGS) entry which is preliminary data.</text>
</comment>
<dbReference type="Proteomes" id="UP001524587">
    <property type="component" value="Unassembled WGS sequence"/>
</dbReference>
<dbReference type="InterPro" id="IPR000531">
    <property type="entry name" value="Beta-barrel_TonB"/>
</dbReference>
<protein>
    <submittedName>
        <fullName evidence="18">TonB-dependent receptor</fullName>
    </submittedName>
</protein>
<dbReference type="Gene3D" id="2.170.130.10">
    <property type="entry name" value="TonB-dependent receptor, plug domain"/>
    <property type="match status" value="1"/>
</dbReference>
<dbReference type="InterPro" id="IPR037066">
    <property type="entry name" value="Plug_dom_sf"/>
</dbReference>
<keyword evidence="6 15" id="KW-0732">Signal</keyword>
<proteinExistence type="inferred from homology"/>
<keyword evidence="18" id="KW-0675">Receptor</keyword>
<sequence>MIASRRVAVLLASTMLCGAFSPKLALAQTSVSTHSDSLSGDDNEPNAERISVRGTGPISANGVTGRAIGGGLIQRQDAPKSVSTVSTDFIQKQAPTTNAFQLLRLTPGANAGESDPFNMQYSGSSFSIRGLQSTQIGFTYEAAPLNSSYNYSVDPAEWADNENLRTVREVQGSPDLASPTLNASGGVVNLYTRDPLQHFGGFADISGGSYSFARGFIRLDTGEIGNSGITAFASYSQAEADHVRGAGHDSRNHFDLGVLKTFANGSRTKLSLSFTNLDIENYKYPTLAAYQLYGRSNNYSSVFTGSNTNYYKLNQNPENSLLVSLPSNIVVNPNLNIDFTPYTYYYYGTTDFSTNVTGNSVYSGTEKITSDFNSTGSNTASTLVLDPYIEQTSRSGFETRVNYQIGINKFVVGQWFQYENDNLYSVYGRVTNGVPNNPWGNTDLYLQPNGQPIYAAADHSYVTTNAVFLGDTLNLLQDRLRIDLGVRAAVIDREGSDLLPGVRYKTAIHAAEPLPLAAIRYNFGDYSQVFASASTAFRLPAASAVFETAYGGKVSNVPNDALKSEYSISEEVGYRYQSPHLIADATFFNYNFTNRLISTAVYQNGQQYASTINGGGQSAQGVDVEIGTGPYHHIRPYVSGEYLHSTIDNNVQSGADYLPTTGKTAVLSPKFQFALGLDYDDGTYFGNASVKWVDSQYTTLMNDQSMPAYVTADFTVGYRLHTIGPFKRPEIRLNVINAANNNYLSGAYSVTSNARTTRGVFGTSIAGSNPTYYIATPFTAIVTLSTGF</sequence>
<keyword evidence="10 12" id="KW-0472">Membrane</keyword>
<feature type="region of interest" description="Disordered" evidence="14">
    <location>
        <begin position="33"/>
        <end position="58"/>
    </location>
</feature>
<dbReference type="InterPro" id="IPR012910">
    <property type="entry name" value="Plug_dom"/>
</dbReference>
<evidence type="ECO:0000259" key="17">
    <source>
        <dbReference type="Pfam" id="PF07715"/>
    </source>
</evidence>
<keyword evidence="19" id="KW-1185">Reference proteome</keyword>
<evidence type="ECO:0000256" key="6">
    <source>
        <dbReference type="ARBA" id="ARBA00022729"/>
    </source>
</evidence>
<evidence type="ECO:0000256" key="3">
    <source>
        <dbReference type="ARBA" id="ARBA00022452"/>
    </source>
</evidence>
<dbReference type="RefSeq" id="WP_422865600.1">
    <property type="nucleotide sequence ID" value="NZ_JAMSKV010000023.1"/>
</dbReference>
<evidence type="ECO:0000256" key="14">
    <source>
        <dbReference type="SAM" id="MobiDB-lite"/>
    </source>
</evidence>
<evidence type="ECO:0000256" key="9">
    <source>
        <dbReference type="ARBA" id="ARBA00023077"/>
    </source>
</evidence>
<keyword evidence="2 12" id="KW-0813">Transport</keyword>
<keyword evidence="7" id="KW-0408">Iron</keyword>
<comment type="subcellular location">
    <subcellularLocation>
        <location evidence="1 12">Cell outer membrane</location>
        <topology evidence="1 12">Multi-pass membrane protein</topology>
    </subcellularLocation>
</comment>
<feature type="domain" description="TonB-dependent receptor plug" evidence="17">
    <location>
        <begin position="75"/>
        <end position="174"/>
    </location>
</feature>
<evidence type="ECO:0000256" key="10">
    <source>
        <dbReference type="ARBA" id="ARBA00023136"/>
    </source>
</evidence>
<feature type="domain" description="TonB-dependent receptor-like beta-barrel" evidence="16">
    <location>
        <begin position="288"/>
        <end position="737"/>
    </location>
</feature>
<evidence type="ECO:0000256" key="4">
    <source>
        <dbReference type="ARBA" id="ARBA00022496"/>
    </source>
</evidence>